<gene>
    <name evidence="1" type="ORF">SA2016_0655</name>
</gene>
<proteinExistence type="predicted"/>
<dbReference type="KEGG" id="satk:SA2016_0655"/>
<name>A0A126ZY68_9MICC</name>
<sequence>MQFRRRGVAGHRAALRPDDIETADGVPVTSPARTFLDIAAVAGVTTEDPVVLGDALVSEHRRSMYSKVAMIRLPGLRAAVDAAFGFPRFRLAVDYDGAHRLTPAQQTRDALRTQEIVDAGWRLVVITRGDLRRGDAWVAARVAEVLRRQGWQDPRR</sequence>
<accession>A0A126ZY68</accession>
<reference evidence="1 2" key="1">
    <citation type="submission" date="2016-02" db="EMBL/GenBank/DDBJ databases">
        <title>Complete genome of Sinomonas atrocyanea KCTC 3377.</title>
        <authorList>
            <person name="Kim K.M."/>
        </authorList>
    </citation>
    <scope>NUCLEOTIDE SEQUENCE [LARGE SCALE GENOMIC DNA]</scope>
    <source>
        <strain evidence="1 2">KCTC 3377</strain>
    </source>
</reference>
<protein>
    <recommendedName>
        <fullName evidence="3">DUF559 domain-containing protein</fullName>
    </recommendedName>
</protein>
<dbReference type="EMBL" id="CP014518">
    <property type="protein sequence ID" value="AMM31345.1"/>
    <property type="molecule type" value="Genomic_DNA"/>
</dbReference>
<organism evidence="1 2">
    <name type="scientific">Sinomonas atrocyanea</name>
    <dbReference type="NCBI Taxonomy" id="37927"/>
    <lineage>
        <taxon>Bacteria</taxon>
        <taxon>Bacillati</taxon>
        <taxon>Actinomycetota</taxon>
        <taxon>Actinomycetes</taxon>
        <taxon>Micrococcales</taxon>
        <taxon>Micrococcaceae</taxon>
        <taxon>Sinomonas</taxon>
    </lineage>
</organism>
<evidence type="ECO:0008006" key="3">
    <source>
        <dbReference type="Google" id="ProtNLM"/>
    </source>
</evidence>
<keyword evidence="2" id="KW-1185">Reference proteome</keyword>
<dbReference type="OrthoDB" id="3234479at2"/>
<evidence type="ECO:0000313" key="2">
    <source>
        <dbReference type="Proteomes" id="UP000070134"/>
    </source>
</evidence>
<dbReference type="RefSeq" id="WP_066495199.1">
    <property type="nucleotide sequence ID" value="NZ_BJMO01000022.1"/>
</dbReference>
<evidence type="ECO:0000313" key="1">
    <source>
        <dbReference type="EMBL" id="AMM31345.1"/>
    </source>
</evidence>
<dbReference type="AlphaFoldDB" id="A0A126ZY68"/>
<dbReference type="Proteomes" id="UP000070134">
    <property type="component" value="Chromosome"/>
</dbReference>